<dbReference type="RefSeq" id="WP_091494609.1">
    <property type="nucleotide sequence ID" value="NZ_FODJ01000001.1"/>
</dbReference>
<name>A0A1H8ICH2_9BACI</name>
<dbReference type="GO" id="GO:0016746">
    <property type="term" value="F:acyltransferase activity"/>
    <property type="evidence" value="ECO:0007669"/>
    <property type="project" value="InterPro"/>
</dbReference>
<dbReference type="OrthoDB" id="9770068at2"/>
<dbReference type="STRING" id="872970.SAMN04488134_101577"/>
<dbReference type="AlphaFoldDB" id="A0A1H8ICH2"/>
<dbReference type="EMBL" id="FODJ01000001">
    <property type="protein sequence ID" value="SEN65877.1"/>
    <property type="molecule type" value="Genomic_DNA"/>
</dbReference>
<dbReference type="Proteomes" id="UP000199300">
    <property type="component" value="Unassembled WGS sequence"/>
</dbReference>
<proteinExistence type="predicted"/>
<dbReference type="InterPro" id="IPR016039">
    <property type="entry name" value="Thiolase-like"/>
</dbReference>
<dbReference type="Pfam" id="PF07451">
    <property type="entry name" value="SpoVAD"/>
    <property type="match status" value="1"/>
</dbReference>
<protein>
    <submittedName>
        <fullName evidence="1">Stage V sporulation protein AD</fullName>
    </submittedName>
</protein>
<dbReference type="InterPro" id="IPR038369">
    <property type="entry name" value="SpoVAD_sf"/>
</dbReference>
<dbReference type="PIRSF" id="PIRSF011570">
    <property type="entry name" value="SpoVAD"/>
    <property type="match status" value="1"/>
</dbReference>
<dbReference type="NCBIfam" id="NF009069">
    <property type="entry name" value="PRK12404.1"/>
    <property type="match status" value="1"/>
</dbReference>
<dbReference type="NCBIfam" id="TIGR02845">
    <property type="entry name" value="spore_V_AD"/>
    <property type="match status" value="1"/>
</dbReference>
<evidence type="ECO:0000313" key="2">
    <source>
        <dbReference type="Proteomes" id="UP000199300"/>
    </source>
</evidence>
<dbReference type="SUPFAM" id="SSF53901">
    <property type="entry name" value="Thiolase-like"/>
    <property type="match status" value="1"/>
</dbReference>
<dbReference type="InterPro" id="IPR010894">
    <property type="entry name" value="SpoVAD"/>
</dbReference>
<dbReference type="NCBIfam" id="NF006160">
    <property type="entry name" value="PRK08304.1"/>
    <property type="match status" value="1"/>
</dbReference>
<reference evidence="1 2" key="1">
    <citation type="submission" date="2016-10" db="EMBL/GenBank/DDBJ databases">
        <authorList>
            <person name="de Groot N.N."/>
        </authorList>
    </citation>
    <scope>NUCLEOTIDE SEQUENCE [LARGE SCALE GENOMIC DNA]</scope>
    <source>
        <strain evidence="1 2">CGMCC 1.10434</strain>
    </source>
</reference>
<sequence>MKIGKQSWLYQNKPRLLSTGTAAGPFEGKGNIADYIDLIHKDLYMAQPSFEQAHQQLIEDACKLTVQNAELRFADIDFFIGGDLINQLTPTNFAARSNHIPFLGISNACATSAAALAMAGLIVNSDGAQHILTGASSHYAAVEKQFRYPTEYGAQKPPSSQWTVTGAGIGLVSKNGNGPYLARATIGKVMDLNQKDPFNMGAAMAPAAADTILNHFNDHKLAVNYYDLIVSGDLGQIGRSITIDLLRSNGLNIQADKFIDSGLSIYADNQNVFSGGSGAGCSALYLYSKLYQQLKTCKLNKVLFVATGALLSPLSTLQKQSIPVIAHAVALESGAI</sequence>
<dbReference type="Gene3D" id="3.40.47.40">
    <property type="entry name" value="Stage V sporulation protein AD"/>
    <property type="match status" value="1"/>
</dbReference>
<keyword evidence="2" id="KW-1185">Reference proteome</keyword>
<organism evidence="1 2">
    <name type="scientific">Amphibacillus marinus</name>
    <dbReference type="NCBI Taxonomy" id="872970"/>
    <lineage>
        <taxon>Bacteria</taxon>
        <taxon>Bacillati</taxon>
        <taxon>Bacillota</taxon>
        <taxon>Bacilli</taxon>
        <taxon>Bacillales</taxon>
        <taxon>Bacillaceae</taxon>
        <taxon>Amphibacillus</taxon>
    </lineage>
</organism>
<gene>
    <name evidence="1" type="ORF">SAMN04488134_101577</name>
</gene>
<evidence type="ECO:0000313" key="1">
    <source>
        <dbReference type="EMBL" id="SEN65877.1"/>
    </source>
</evidence>
<accession>A0A1H8ICH2</accession>